<proteinExistence type="inferred from homology"/>
<dbReference type="NCBIfam" id="NF009732">
    <property type="entry name" value="PRK13255.1"/>
    <property type="match status" value="1"/>
</dbReference>
<dbReference type="NCBIfam" id="TIGR03840">
    <property type="entry name" value="TMPT_Se_Te"/>
    <property type="match status" value="1"/>
</dbReference>
<evidence type="ECO:0000256" key="1">
    <source>
        <dbReference type="ARBA" id="ARBA00000903"/>
    </source>
</evidence>
<dbReference type="PROSITE" id="PS51585">
    <property type="entry name" value="SAM_MT_TPMT"/>
    <property type="match status" value="1"/>
</dbReference>
<evidence type="ECO:0000313" key="10">
    <source>
        <dbReference type="EMBL" id="CAI8746073.1"/>
    </source>
</evidence>
<dbReference type="GO" id="GO:0008119">
    <property type="term" value="F:thiopurine S-methyltransferase activity"/>
    <property type="evidence" value="ECO:0007669"/>
    <property type="project" value="UniProtKB-UniRule"/>
</dbReference>
<dbReference type="InterPro" id="IPR022474">
    <property type="entry name" value="Thiopur_S-MeTfrase_Se/Te_detox"/>
</dbReference>
<dbReference type="FunFam" id="3.40.50.150:FF:000101">
    <property type="entry name" value="Thiopurine S-methyltransferase"/>
    <property type="match status" value="1"/>
</dbReference>
<dbReference type="GO" id="GO:0010038">
    <property type="term" value="P:response to metal ion"/>
    <property type="evidence" value="ECO:0007669"/>
    <property type="project" value="InterPro"/>
</dbReference>
<evidence type="ECO:0000256" key="8">
    <source>
        <dbReference type="ARBA" id="ARBA00022691"/>
    </source>
</evidence>
<feature type="binding site" evidence="9">
    <location>
        <position position="45"/>
    </location>
    <ligand>
        <name>S-adenosyl-L-methionine</name>
        <dbReference type="ChEBI" id="CHEBI:59789"/>
    </ligand>
</feature>
<feature type="binding site" evidence="9">
    <location>
        <position position="10"/>
    </location>
    <ligand>
        <name>S-adenosyl-L-methionine</name>
        <dbReference type="ChEBI" id="CHEBI:59789"/>
    </ligand>
</feature>
<dbReference type="Gene3D" id="3.40.50.150">
    <property type="entry name" value="Vaccinia Virus protein VP39"/>
    <property type="match status" value="1"/>
</dbReference>
<comment type="catalytic activity">
    <reaction evidence="1 9">
        <text>S-adenosyl-L-methionine + a thiopurine = S-adenosyl-L-homocysteine + a thiopurine S-methylether.</text>
        <dbReference type="EC" id="2.1.1.67"/>
    </reaction>
</comment>
<feature type="binding site" evidence="9">
    <location>
        <position position="66"/>
    </location>
    <ligand>
        <name>S-adenosyl-L-methionine</name>
        <dbReference type="ChEBI" id="CHEBI:59789"/>
    </ligand>
</feature>
<dbReference type="InterPro" id="IPR008854">
    <property type="entry name" value="TPMT"/>
</dbReference>
<keyword evidence="5 9" id="KW-0963">Cytoplasm</keyword>
<dbReference type="Pfam" id="PF05724">
    <property type="entry name" value="TPMT"/>
    <property type="match status" value="1"/>
</dbReference>
<dbReference type="RefSeq" id="WP_010960120.1">
    <property type="nucleotide sequence ID" value="NZ_OX458332.1"/>
</dbReference>
<comment type="similarity">
    <text evidence="3 9">Belongs to the class I-like SAM-binding methyltransferase superfamily. TPMT family.</text>
</comment>
<dbReference type="EMBL" id="OX458332">
    <property type="protein sequence ID" value="CAI8746073.1"/>
    <property type="molecule type" value="Genomic_DNA"/>
</dbReference>
<dbReference type="SUPFAM" id="SSF53335">
    <property type="entry name" value="S-adenosyl-L-methionine-dependent methyltransferases"/>
    <property type="match status" value="1"/>
</dbReference>
<dbReference type="HAMAP" id="MF_00812">
    <property type="entry name" value="Thiopur_methtran"/>
    <property type="match status" value="1"/>
</dbReference>
<evidence type="ECO:0000256" key="3">
    <source>
        <dbReference type="ARBA" id="ARBA00008145"/>
    </source>
</evidence>
<dbReference type="EC" id="2.1.1.67" evidence="4 9"/>
<dbReference type="PIRSF" id="PIRSF023956">
    <property type="entry name" value="Thiopurine_S-methyltransferase"/>
    <property type="match status" value="1"/>
</dbReference>
<keyword evidence="8 9" id="KW-0949">S-adenosyl-L-methionine</keyword>
<dbReference type="GO" id="GO:0032259">
    <property type="term" value="P:methylation"/>
    <property type="evidence" value="ECO:0007669"/>
    <property type="project" value="UniProtKB-KW"/>
</dbReference>
<protein>
    <recommendedName>
        <fullName evidence="4 9">Thiopurine S-methyltransferase</fullName>
        <ecNumber evidence="4 9">2.1.1.67</ecNumber>
    </recommendedName>
    <alternativeName>
        <fullName evidence="9">Thiopurine methyltransferase</fullName>
    </alternativeName>
</protein>
<dbReference type="OMA" id="LWCGDFF"/>
<dbReference type="InterPro" id="IPR029063">
    <property type="entry name" value="SAM-dependent_MTases_sf"/>
</dbReference>
<evidence type="ECO:0000256" key="9">
    <source>
        <dbReference type="HAMAP-Rule" id="MF_00812"/>
    </source>
</evidence>
<organism evidence="10 11">
    <name type="scientific">Methylococcus capsulatus</name>
    <dbReference type="NCBI Taxonomy" id="414"/>
    <lineage>
        <taxon>Bacteria</taxon>
        <taxon>Pseudomonadati</taxon>
        <taxon>Pseudomonadota</taxon>
        <taxon>Gammaproteobacteria</taxon>
        <taxon>Methylococcales</taxon>
        <taxon>Methylococcaceae</taxon>
        <taxon>Methylococcus</taxon>
    </lineage>
</organism>
<dbReference type="InterPro" id="IPR025835">
    <property type="entry name" value="Thiopurine_S-MeTrfase"/>
</dbReference>
<dbReference type="GeneID" id="88223107"/>
<gene>
    <name evidence="9 10" type="primary">tpm</name>
    <name evidence="10" type="ORF">MCNOR_0555</name>
</gene>
<accession>A0AA35XTZ6</accession>
<reference evidence="10" key="1">
    <citation type="submission" date="2023-03" db="EMBL/GenBank/DDBJ databases">
        <authorList>
            <person name="Pearce D."/>
        </authorList>
    </citation>
    <scope>NUCLEOTIDE SEQUENCE</scope>
    <source>
        <strain evidence="10">Mc</strain>
    </source>
</reference>
<evidence type="ECO:0000256" key="2">
    <source>
        <dbReference type="ARBA" id="ARBA00004496"/>
    </source>
</evidence>
<dbReference type="GO" id="GO:0005737">
    <property type="term" value="C:cytoplasm"/>
    <property type="evidence" value="ECO:0007669"/>
    <property type="project" value="UniProtKB-SubCell"/>
</dbReference>
<dbReference type="Proteomes" id="UP001158598">
    <property type="component" value="Chromosome"/>
</dbReference>
<sequence>MDPDFWHERWRQKQTGFHQTQVNPLLETFWPRCVGPARPRVFVPLCGKSLDMVWLRNRGHSVLGNELSPIAVDEFFRENGLSAVTTPLGNGFVRAESGDISLLCGNYFDLTPDLIGKVGAIYDRAALVAMPPEMQGRYAEQVFRLLPETPPMLLITLEYDAEEMSGPPFPVPEEAVVRLFGPAYRIELLSARDALEGNPQLRAKGLSRLTEKAYWLRAQASA</sequence>
<evidence type="ECO:0000313" key="11">
    <source>
        <dbReference type="Proteomes" id="UP001158598"/>
    </source>
</evidence>
<name>A0AA35XTZ6_METCP</name>
<keyword evidence="6 9" id="KW-0489">Methyltransferase</keyword>
<evidence type="ECO:0000256" key="5">
    <source>
        <dbReference type="ARBA" id="ARBA00022490"/>
    </source>
</evidence>
<dbReference type="PANTHER" id="PTHR10259">
    <property type="entry name" value="THIOPURINE S-METHYLTRANSFERASE"/>
    <property type="match status" value="1"/>
</dbReference>
<feature type="binding site" evidence="9">
    <location>
        <position position="124"/>
    </location>
    <ligand>
        <name>S-adenosyl-L-methionine</name>
        <dbReference type="ChEBI" id="CHEBI:59789"/>
    </ligand>
</feature>
<dbReference type="AlphaFoldDB" id="A0AA35XTZ6"/>
<evidence type="ECO:0000256" key="7">
    <source>
        <dbReference type="ARBA" id="ARBA00022679"/>
    </source>
</evidence>
<comment type="subcellular location">
    <subcellularLocation>
        <location evidence="2 9">Cytoplasm</location>
    </subcellularLocation>
</comment>
<evidence type="ECO:0000256" key="6">
    <source>
        <dbReference type="ARBA" id="ARBA00022603"/>
    </source>
</evidence>
<keyword evidence="7 9" id="KW-0808">Transferase</keyword>
<dbReference type="SMR" id="A0AA35XTZ6"/>
<dbReference type="PANTHER" id="PTHR10259:SF11">
    <property type="entry name" value="THIOPURINE S-METHYLTRANSFERASE"/>
    <property type="match status" value="1"/>
</dbReference>
<evidence type="ECO:0000256" key="4">
    <source>
        <dbReference type="ARBA" id="ARBA00011905"/>
    </source>
</evidence>